<keyword evidence="1" id="KW-0472">Membrane</keyword>
<gene>
    <name evidence="2" type="ORF">CEPIT_LOCUS2736</name>
</gene>
<evidence type="ECO:0000313" key="2">
    <source>
        <dbReference type="EMBL" id="CAH9068395.1"/>
    </source>
</evidence>
<sequence>MGSFQSLCWIINLMISLVVLVPTISRRARLILGEDFRSPEILSEDSVYATRATVFLVVMFCRSFSVLATKVFWTCGNKIRTKCCHGRTKEDDTQEPPCRRKLPKRKDEALSMSNLVFQSAKLGQPGASEEVKFPTISESICGRGLVMRSMSSLRFQSNALLQSWFTEGLLRVKLIVCSKCTEPFSSK</sequence>
<comment type="caution">
    <text evidence="2">The sequence shown here is derived from an EMBL/GenBank/DDBJ whole genome shotgun (WGS) entry which is preliminary data.</text>
</comment>
<evidence type="ECO:0000313" key="3">
    <source>
        <dbReference type="Proteomes" id="UP001152523"/>
    </source>
</evidence>
<dbReference type="EMBL" id="CAMAPF010000015">
    <property type="protein sequence ID" value="CAH9068395.1"/>
    <property type="molecule type" value="Genomic_DNA"/>
</dbReference>
<feature type="transmembrane region" description="Helical" evidence="1">
    <location>
        <begin position="48"/>
        <end position="73"/>
    </location>
</feature>
<organism evidence="2 3">
    <name type="scientific">Cuscuta epithymum</name>
    <dbReference type="NCBI Taxonomy" id="186058"/>
    <lineage>
        <taxon>Eukaryota</taxon>
        <taxon>Viridiplantae</taxon>
        <taxon>Streptophyta</taxon>
        <taxon>Embryophyta</taxon>
        <taxon>Tracheophyta</taxon>
        <taxon>Spermatophyta</taxon>
        <taxon>Magnoliopsida</taxon>
        <taxon>eudicotyledons</taxon>
        <taxon>Gunneridae</taxon>
        <taxon>Pentapetalae</taxon>
        <taxon>asterids</taxon>
        <taxon>lamiids</taxon>
        <taxon>Solanales</taxon>
        <taxon>Convolvulaceae</taxon>
        <taxon>Cuscuteae</taxon>
        <taxon>Cuscuta</taxon>
        <taxon>Cuscuta subgen. Cuscuta</taxon>
    </lineage>
</organism>
<name>A0AAV0C4U3_9ASTE</name>
<dbReference type="Proteomes" id="UP001152523">
    <property type="component" value="Unassembled WGS sequence"/>
</dbReference>
<keyword evidence="1" id="KW-1133">Transmembrane helix</keyword>
<keyword evidence="3" id="KW-1185">Reference proteome</keyword>
<feature type="transmembrane region" description="Helical" evidence="1">
    <location>
        <begin position="7"/>
        <end position="28"/>
    </location>
</feature>
<dbReference type="AlphaFoldDB" id="A0AAV0C4U3"/>
<evidence type="ECO:0000256" key="1">
    <source>
        <dbReference type="SAM" id="Phobius"/>
    </source>
</evidence>
<reference evidence="2" key="1">
    <citation type="submission" date="2022-07" db="EMBL/GenBank/DDBJ databases">
        <authorList>
            <person name="Macas J."/>
            <person name="Novak P."/>
            <person name="Neumann P."/>
        </authorList>
    </citation>
    <scope>NUCLEOTIDE SEQUENCE</scope>
</reference>
<keyword evidence="1" id="KW-0812">Transmembrane</keyword>
<protein>
    <submittedName>
        <fullName evidence="2">Uncharacterized protein</fullName>
    </submittedName>
</protein>
<proteinExistence type="predicted"/>
<accession>A0AAV0C4U3</accession>